<comment type="similarity">
    <text evidence="9">Belongs to the peroxiredoxin family. BCP/PrxQ subfamily.</text>
</comment>
<evidence type="ECO:0000259" key="12">
    <source>
        <dbReference type="PROSITE" id="PS51352"/>
    </source>
</evidence>
<evidence type="ECO:0000256" key="7">
    <source>
        <dbReference type="ARBA" id="ARBA00023284"/>
    </source>
</evidence>
<dbReference type="EC" id="1.11.1.24" evidence="2"/>
<dbReference type="PROSITE" id="PS51352">
    <property type="entry name" value="THIOREDOXIN_2"/>
    <property type="match status" value="1"/>
</dbReference>
<dbReference type="EMBL" id="FMWG01000009">
    <property type="protein sequence ID" value="SCZ69262.1"/>
    <property type="molecule type" value="Genomic_DNA"/>
</dbReference>
<evidence type="ECO:0000313" key="14">
    <source>
        <dbReference type="Proteomes" id="UP000198767"/>
    </source>
</evidence>
<keyword evidence="6" id="KW-1015">Disulfide bond</keyword>
<keyword evidence="4" id="KW-0049">Antioxidant</keyword>
<dbReference type="InterPro" id="IPR013766">
    <property type="entry name" value="Thioredoxin_domain"/>
</dbReference>
<evidence type="ECO:0000256" key="9">
    <source>
        <dbReference type="ARBA" id="ARBA00038489"/>
    </source>
</evidence>
<comment type="function">
    <text evidence="1">Thiol-specific peroxidase that catalyzes the reduction of hydrogen peroxide and organic hydroperoxides to water and alcohols, respectively. Plays a role in cell protection against oxidative stress by detoxifying peroxides and as sensor of hydrogen peroxide-mediated signaling events.</text>
</comment>
<dbReference type="InterPro" id="IPR000866">
    <property type="entry name" value="AhpC/TSA"/>
</dbReference>
<reference evidence="13 14" key="1">
    <citation type="submission" date="2016-10" db="EMBL/GenBank/DDBJ databases">
        <authorList>
            <person name="de Groot N.N."/>
        </authorList>
    </citation>
    <scope>NUCLEOTIDE SEQUENCE [LARGE SCALE GENOMIC DNA]</scope>
    <source>
        <strain evidence="13 14">U95</strain>
    </source>
</reference>
<organism evidence="13 14">
    <name type="scientific">Epibacterium ulvae</name>
    <dbReference type="NCBI Taxonomy" id="1156985"/>
    <lineage>
        <taxon>Bacteria</taxon>
        <taxon>Pseudomonadati</taxon>
        <taxon>Pseudomonadota</taxon>
        <taxon>Alphaproteobacteria</taxon>
        <taxon>Rhodobacterales</taxon>
        <taxon>Roseobacteraceae</taxon>
        <taxon>Epibacterium</taxon>
    </lineage>
</organism>
<evidence type="ECO:0000256" key="5">
    <source>
        <dbReference type="ARBA" id="ARBA00023002"/>
    </source>
</evidence>
<proteinExistence type="inferred from homology"/>
<dbReference type="GO" id="GO:0005737">
    <property type="term" value="C:cytoplasm"/>
    <property type="evidence" value="ECO:0007669"/>
    <property type="project" value="TreeGrafter"/>
</dbReference>
<dbReference type="CDD" id="cd02970">
    <property type="entry name" value="PRX_like2"/>
    <property type="match status" value="1"/>
</dbReference>
<dbReference type="RefSeq" id="WP_090220133.1">
    <property type="nucleotide sequence ID" value="NZ_CANLDO010000008.1"/>
</dbReference>
<dbReference type="GO" id="GO:0034599">
    <property type="term" value="P:cellular response to oxidative stress"/>
    <property type="evidence" value="ECO:0007669"/>
    <property type="project" value="TreeGrafter"/>
</dbReference>
<protein>
    <recommendedName>
        <fullName evidence="2">thioredoxin-dependent peroxiredoxin</fullName>
        <ecNumber evidence="2">1.11.1.24</ecNumber>
    </recommendedName>
    <alternativeName>
        <fullName evidence="8">Thioredoxin peroxidase</fullName>
    </alternativeName>
    <alternativeName>
        <fullName evidence="10">Thioredoxin-dependent peroxiredoxin Bcp</fullName>
    </alternativeName>
</protein>
<dbReference type="GO" id="GO:0008379">
    <property type="term" value="F:thioredoxin peroxidase activity"/>
    <property type="evidence" value="ECO:0007669"/>
    <property type="project" value="TreeGrafter"/>
</dbReference>
<evidence type="ECO:0000256" key="6">
    <source>
        <dbReference type="ARBA" id="ARBA00023157"/>
    </source>
</evidence>
<feature type="domain" description="Thioredoxin" evidence="12">
    <location>
        <begin position="43"/>
        <end position="216"/>
    </location>
</feature>
<evidence type="ECO:0000256" key="11">
    <source>
        <dbReference type="ARBA" id="ARBA00049091"/>
    </source>
</evidence>
<evidence type="ECO:0000256" key="3">
    <source>
        <dbReference type="ARBA" id="ARBA00022559"/>
    </source>
</evidence>
<dbReference type="Pfam" id="PF00578">
    <property type="entry name" value="AhpC-TSA"/>
    <property type="match status" value="1"/>
</dbReference>
<dbReference type="PANTHER" id="PTHR42801">
    <property type="entry name" value="THIOREDOXIN-DEPENDENT PEROXIDE REDUCTASE"/>
    <property type="match status" value="1"/>
</dbReference>
<keyword evidence="7" id="KW-0676">Redox-active center</keyword>
<dbReference type="Gene3D" id="3.40.30.10">
    <property type="entry name" value="Glutaredoxin"/>
    <property type="match status" value="1"/>
</dbReference>
<keyword evidence="3" id="KW-0575">Peroxidase</keyword>
<dbReference type="AlphaFoldDB" id="A0A1G5R5B6"/>
<dbReference type="InterPro" id="IPR050924">
    <property type="entry name" value="Peroxiredoxin_BCP/PrxQ"/>
</dbReference>
<dbReference type="PANTHER" id="PTHR42801:SF7">
    <property type="entry name" value="SLL1159 PROTEIN"/>
    <property type="match status" value="1"/>
</dbReference>
<evidence type="ECO:0000256" key="8">
    <source>
        <dbReference type="ARBA" id="ARBA00032824"/>
    </source>
</evidence>
<dbReference type="SUPFAM" id="SSF52833">
    <property type="entry name" value="Thioredoxin-like"/>
    <property type="match status" value="1"/>
</dbReference>
<evidence type="ECO:0000256" key="10">
    <source>
        <dbReference type="ARBA" id="ARBA00042639"/>
    </source>
</evidence>
<keyword evidence="14" id="KW-1185">Reference proteome</keyword>
<evidence type="ECO:0000313" key="13">
    <source>
        <dbReference type="EMBL" id="SCZ69262.1"/>
    </source>
</evidence>
<keyword evidence="5" id="KW-0560">Oxidoreductase</keyword>
<evidence type="ECO:0000256" key="4">
    <source>
        <dbReference type="ARBA" id="ARBA00022862"/>
    </source>
</evidence>
<dbReference type="InterPro" id="IPR036249">
    <property type="entry name" value="Thioredoxin-like_sf"/>
</dbReference>
<gene>
    <name evidence="13" type="ORF">SAMN04488118_1096</name>
</gene>
<evidence type="ECO:0000256" key="2">
    <source>
        <dbReference type="ARBA" id="ARBA00013017"/>
    </source>
</evidence>
<sequence>MTLQDQLDGFKAQFKKMAPEGAFETFARSTQELIDSGQAERALKAGDTVPDFVLTDSDRNEVALKDLLAKGPVIMTFYRGVWCPYCNIELKALEAVADDIRARGATLVAISMQGAADSEKSQKDNELSFPILTDKNGELANKLGIRWALQDYVVPFHDGFGVHLPAIHGDGEWNLPMPARYIVDTNGNIAYAEVNPDYTRRPEPADLFPVLDSLTATATA</sequence>
<dbReference type="GO" id="GO:0045454">
    <property type="term" value="P:cell redox homeostasis"/>
    <property type="evidence" value="ECO:0007669"/>
    <property type="project" value="TreeGrafter"/>
</dbReference>
<accession>A0A1G5R5B6</accession>
<comment type="catalytic activity">
    <reaction evidence="11">
        <text>a hydroperoxide + [thioredoxin]-dithiol = an alcohol + [thioredoxin]-disulfide + H2O</text>
        <dbReference type="Rhea" id="RHEA:62620"/>
        <dbReference type="Rhea" id="RHEA-COMP:10698"/>
        <dbReference type="Rhea" id="RHEA-COMP:10700"/>
        <dbReference type="ChEBI" id="CHEBI:15377"/>
        <dbReference type="ChEBI" id="CHEBI:29950"/>
        <dbReference type="ChEBI" id="CHEBI:30879"/>
        <dbReference type="ChEBI" id="CHEBI:35924"/>
        <dbReference type="ChEBI" id="CHEBI:50058"/>
        <dbReference type="EC" id="1.11.1.24"/>
    </reaction>
</comment>
<evidence type="ECO:0000256" key="1">
    <source>
        <dbReference type="ARBA" id="ARBA00003330"/>
    </source>
</evidence>
<dbReference type="Proteomes" id="UP000198767">
    <property type="component" value="Unassembled WGS sequence"/>
</dbReference>
<name>A0A1G5R5B6_9RHOB</name>
<dbReference type="OrthoDB" id="9809746at2"/>